<dbReference type="Proteomes" id="UP001227268">
    <property type="component" value="Unassembled WGS sequence"/>
</dbReference>
<comment type="caution">
    <text evidence="1">The sequence shown here is derived from an EMBL/GenBank/DDBJ whole genome shotgun (WGS) entry which is preliminary data.</text>
</comment>
<gene>
    <name evidence="1" type="ORF">QFC21_000737</name>
</gene>
<protein>
    <submittedName>
        <fullName evidence="1">Uncharacterized protein</fullName>
    </submittedName>
</protein>
<organism evidence="1 2">
    <name type="scientific">Naganishia friedmannii</name>
    <dbReference type="NCBI Taxonomy" id="89922"/>
    <lineage>
        <taxon>Eukaryota</taxon>
        <taxon>Fungi</taxon>
        <taxon>Dikarya</taxon>
        <taxon>Basidiomycota</taxon>
        <taxon>Agaricomycotina</taxon>
        <taxon>Tremellomycetes</taxon>
        <taxon>Filobasidiales</taxon>
        <taxon>Filobasidiaceae</taxon>
        <taxon>Naganishia</taxon>
    </lineage>
</organism>
<reference evidence="1" key="1">
    <citation type="submission" date="2023-04" db="EMBL/GenBank/DDBJ databases">
        <title>Draft Genome sequencing of Naganishia species isolated from polar environments using Oxford Nanopore Technology.</title>
        <authorList>
            <person name="Leo P."/>
            <person name="Venkateswaran K."/>
        </authorList>
    </citation>
    <scope>NUCLEOTIDE SEQUENCE</scope>
    <source>
        <strain evidence="1">MNA-CCFEE 5423</strain>
    </source>
</reference>
<name>A0ACC2W6D0_9TREE</name>
<evidence type="ECO:0000313" key="1">
    <source>
        <dbReference type="EMBL" id="KAJ9107290.1"/>
    </source>
</evidence>
<dbReference type="EMBL" id="JASBWT010000002">
    <property type="protein sequence ID" value="KAJ9107290.1"/>
    <property type="molecule type" value="Genomic_DNA"/>
</dbReference>
<keyword evidence="2" id="KW-1185">Reference proteome</keyword>
<accession>A0ACC2W6D0</accession>
<sequence length="575" mass="60634">MTSIIRLQSSSPPTSPDGSTTDHSFSFTLAPVPPSPAGYGGGGGGSIPPPIPPSTRFQVQEMRMFGARPMEEGGREQGLWRCGGRAGKGGCGRVVMAGGLAGHEANCPNNARIDPNSGARRPGVATISGPGSGYKKGKNGLKRGESEVSQSPSETPTKKRINYSPSRSVGSVDTSYPLASTAASINGIDHAMTGMSGSQSNNNGKEKDKTVGVIDSDDGRMWLENGRKETKKQMSKRLAEERRVQKREELAERERIKAGVSTGQVTLTVPDLKLKKTGPKPIKEYEPDKHCGVPNAGTPCVRKLDCKIHTVGDKRNVTGRTMSFDDCLRVYKGEAPRGPDAPAGEPKAGSKKARRRPGHGMDDAARRKFGFLGLSGVGDAEQEEDWSAHPLAAVHEFAELLDCVRRENVLLEGLVRRRACDELTGRVVDEPSASPDPAAKGKKAATAAEPGTVPPPSQPETQIKVESTSTGSVDKPATQEPTLGGFDFLDVPPPPVPAPSQGTKSSTQPAVDETPAKAGAVASKSAALPTPTYGPNVLARETFAGGATTGSWHLDRRRMLGAEKCFGDILAQLQG</sequence>
<evidence type="ECO:0000313" key="2">
    <source>
        <dbReference type="Proteomes" id="UP001227268"/>
    </source>
</evidence>
<proteinExistence type="predicted"/>